<dbReference type="PANTHER" id="PTHR30354">
    <property type="entry name" value="GNT FAMILY GLUCONATE TRANSPORTER"/>
    <property type="match status" value="1"/>
</dbReference>
<dbReference type="InterPro" id="IPR003474">
    <property type="entry name" value="Glcn_transporter"/>
</dbReference>
<feature type="transmembrane region" description="Helical" evidence="1">
    <location>
        <begin position="32"/>
        <end position="50"/>
    </location>
</feature>
<comment type="caution">
    <text evidence="2">The sequence shown here is derived from an EMBL/GenBank/DDBJ whole genome shotgun (WGS) entry which is preliminary data.</text>
</comment>
<feature type="transmembrane region" description="Helical" evidence="1">
    <location>
        <begin position="335"/>
        <end position="355"/>
    </location>
</feature>
<dbReference type="PANTHER" id="PTHR30354:SF25">
    <property type="entry name" value="INNER MEMBRANE PERMEASE YGBN"/>
    <property type="match status" value="1"/>
</dbReference>
<accession>A0A5J5KUV4</accession>
<evidence type="ECO:0000313" key="3">
    <source>
        <dbReference type="Proteomes" id="UP000325957"/>
    </source>
</evidence>
<name>A0A5J5KUV4_9MICC</name>
<keyword evidence="1" id="KW-1133">Transmembrane helix</keyword>
<dbReference type="OrthoDB" id="4325159at2"/>
<feature type="transmembrane region" description="Helical" evidence="1">
    <location>
        <begin position="294"/>
        <end position="315"/>
    </location>
</feature>
<feature type="transmembrane region" description="Helical" evidence="1">
    <location>
        <begin position="57"/>
        <end position="74"/>
    </location>
</feature>
<dbReference type="NCBIfam" id="TIGR00791">
    <property type="entry name" value="gntP"/>
    <property type="match status" value="1"/>
</dbReference>
<feature type="transmembrane region" description="Helical" evidence="1">
    <location>
        <begin position="199"/>
        <end position="222"/>
    </location>
</feature>
<keyword evidence="1" id="KW-0812">Transmembrane</keyword>
<dbReference type="Pfam" id="PF02447">
    <property type="entry name" value="GntP_permease"/>
    <property type="match status" value="1"/>
</dbReference>
<feature type="transmembrane region" description="Helical" evidence="1">
    <location>
        <begin position="165"/>
        <end position="187"/>
    </location>
</feature>
<dbReference type="AlphaFoldDB" id="A0A5J5KUV4"/>
<keyword evidence="3" id="KW-1185">Reference proteome</keyword>
<feature type="transmembrane region" description="Helical" evidence="1">
    <location>
        <begin position="257"/>
        <end position="282"/>
    </location>
</feature>
<dbReference type="GO" id="GO:0015128">
    <property type="term" value="F:gluconate transmembrane transporter activity"/>
    <property type="evidence" value="ECO:0007669"/>
    <property type="project" value="InterPro"/>
</dbReference>
<feature type="transmembrane region" description="Helical" evidence="1">
    <location>
        <begin position="132"/>
        <end position="159"/>
    </location>
</feature>
<keyword evidence="1" id="KW-0472">Membrane</keyword>
<protein>
    <submittedName>
        <fullName evidence="2">GntP family permease</fullName>
    </submittedName>
</protein>
<feature type="transmembrane region" description="Helical" evidence="1">
    <location>
        <begin position="455"/>
        <end position="480"/>
    </location>
</feature>
<organism evidence="2 3">
    <name type="scientific">Kocuria coralli</name>
    <dbReference type="NCBI Taxonomy" id="1461025"/>
    <lineage>
        <taxon>Bacteria</taxon>
        <taxon>Bacillati</taxon>
        <taxon>Actinomycetota</taxon>
        <taxon>Actinomycetes</taxon>
        <taxon>Micrococcales</taxon>
        <taxon>Micrococcaceae</taxon>
        <taxon>Kocuria</taxon>
    </lineage>
</organism>
<gene>
    <name evidence="2" type="ORF">FCK90_13735</name>
</gene>
<feature type="transmembrane region" description="Helical" evidence="1">
    <location>
        <begin position="367"/>
        <end position="386"/>
    </location>
</feature>
<dbReference type="GO" id="GO:0005886">
    <property type="term" value="C:plasma membrane"/>
    <property type="evidence" value="ECO:0007669"/>
    <property type="project" value="TreeGrafter"/>
</dbReference>
<dbReference type="EMBL" id="SZWF01000025">
    <property type="protein sequence ID" value="KAA9393168.1"/>
    <property type="molecule type" value="Genomic_DNA"/>
</dbReference>
<evidence type="ECO:0000256" key="1">
    <source>
        <dbReference type="SAM" id="Phobius"/>
    </source>
</evidence>
<proteinExistence type="predicted"/>
<reference evidence="2 3" key="1">
    <citation type="submission" date="2019-05" db="EMBL/GenBank/DDBJ databases">
        <title>Kocuria coralli sp. nov., a novel actinobacterium isolated from coral reef seawater.</title>
        <authorList>
            <person name="Li J."/>
        </authorList>
    </citation>
    <scope>NUCLEOTIDE SEQUENCE [LARGE SCALE GENOMIC DNA]</scope>
    <source>
        <strain evidence="2 3">SCSIO 13007</strain>
    </source>
</reference>
<evidence type="ECO:0000313" key="2">
    <source>
        <dbReference type="EMBL" id="KAA9393168.1"/>
    </source>
</evidence>
<sequence length="481" mass="49672">MPGDPSFLGERCAPHDHDGGSPLEDAVPALSAGWLLVILAGAITALLVLIIKVRLNANLALILISALTAVATRIPTAEIVPTMIEGFGTTLGNVALLIGLGAMLGRMLEQSGGADVLAEGMLRIFGEKRAPLALSVASLLFGFPIFFDAGLVVMLPIIFSIAQRFGGSVLIYALPAAGAFQVMHGLMPPHPGPVAATGLIGANLGLVLMTGLLISVPVWYLAGYRFTMWLGRRYDLPVPEILGGTQSRELQGPRPSMAVVLSLLLLPVLLICMNTTLSTLVADGLIGGSGLVDALIALGQTPVALFITVLVALFLLGFQRGIPAHTTEVLVDKALMPVVTIIFLAGTGGMFGAVLRASGIGSALADGLETLGLPLIVAAYLISVTLRVAQGSATVAVTTTAALLAPAVLVMDLGELQLALIVLAMAAGSFFASHVNDSGFWLVRGFLEMDTPTALKVWTTTSSVISLTSFALVAAVYAVVS</sequence>
<dbReference type="PIRSF" id="PIRSF002746">
    <property type="entry name" value="Gluconate_transporter"/>
    <property type="match status" value="1"/>
</dbReference>
<dbReference type="Proteomes" id="UP000325957">
    <property type="component" value="Unassembled WGS sequence"/>
</dbReference>